<reference evidence="6" key="2">
    <citation type="submission" date="2013-12" db="EMBL/GenBank/DDBJ databases">
        <title>Evolution of pathogenesis and genome organization in the Tremellales.</title>
        <authorList>
            <person name="Cuomo C."/>
            <person name="Litvintseva A."/>
            <person name="Heitman J."/>
            <person name="Chen Y."/>
            <person name="Sun S."/>
            <person name="Springer D."/>
            <person name="Dromer F."/>
            <person name="Young S."/>
            <person name="Zeng Q."/>
            <person name="Chapman S."/>
            <person name="Gujja S."/>
            <person name="Saif S."/>
            <person name="Birren B."/>
        </authorList>
    </citation>
    <scope>NUCLEOTIDE SEQUENCE [LARGE SCALE GENOMIC DNA]</scope>
    <source>
        <strain evidence="6">BCC8398</strain>
    </source>
</reference>
<comment type="catalytic activity">
    <reaction evidence="3">
        <text>an N-acyl-L-alpha-aminoacyl-tRNA + H2O = an N-acyl-L-amino acid + a tRNA + H(+)</text>
        <dbReference type="Rhea" id="RHEA:54448"/>
        <dbReference type="Rhea" id="RHEA-COMP:10123"/>
        <dbReference type="Rhea" id="RHEA-COMP:13883"/>
        <dbReference type="ChEBI" id="CHEBI:15377"/>
        <dbReference type="ChEBI" id="CHEBI:15378"/>
        <dbReference type="ChEBI" id="CHEBI:59874"/>
        <dbReference type="ChEBI" id="CHEBI:78442"/>
        <dbReference type="ChEBI" id="CHEBI:138191"/>
        <dbReference type="EC" id="3.1.1.29"/>
    </reaction>
</comment>
<evidence type="ECO:0000256" key="4">
    <source>
        <dbReference type="SAM" id="MobiDB-lite"/>
    </source>
</evidence>
<proteinExistence type="predicted"/>
<gene>
    <name evidence="5" type="ORF">I316_06316</name>
</gene>
<keyword evidence="2" id="KW-0378">Hydrolase</keyword>
<dbReference type="OrthoDB" id="201213at2759"/>
<dbReference type="Proteomes" id="UP000092666">
    <property type="component" value="Unassembled WGS sequence"/>
</dbReference>
<accession>A0A1B9GLH3</accession>
<dbReference type="GO" id="GO:0004045">
    <property type="term" value="F:peptidyl-tRNA hydrolase activity"/>
    <property type="evidence" value="ECO:0007669"/>
    <property type="project" value="UniProtKB-EC"/>
</dbReference>
<feature type="region of interest" description="Disordered" evidence="4">
    <location>
        <begin position="69"/>
        <end position="107"/>
    </location>
</feature>
<evidence type="ECO:0000256" key="3">
    <source>
        <dbReference type="ARBA" id="ARBA00048707"/>
    </source>
</evidence>
<dbReference type="EMBL" id="KI669511">
    <property type="protein sequence ID" value="OCF31934.1"/>
    <property type="molecule type" value="Genomic_DNA"/>
</dbReference>
<dbReference type="EC" id="3.1.1.29" evidence="1"/>
<dbReference type="Pfam" id="PF01981">
    <property type="entry name" value="PTH2"/>
    <property type="match status" value="1"/>
</dbReference>
<sequence length="232" mass="25314">MSLTILNSPARNVVRSTSAKLLIPSVSVPVAQLYLLLRSYASTATRTSAERTGTGTFFLRAMSTDMSTAASKLAPAPDSQSASAAAPSASSKISEKEVEEDGPPKPTGLVMQIIVRRDLLTVHKWPVGPLLAQSAHAATAVLHRFRDHPDVRRYLEGEDGRGWECMRKVVLEVPDEQTLKDVAQKVDGMANPIAYHLWIEQPENTPTALALIPNKRPKALKKILDEHCVLFS</sequence>
<evidence type="ECO:0000313" key="6">
    <source>
        <dbReference type="Proteomes" id="UP000092666"/>
    </source>
</evidence>
<evidence type="ECO:0000256" key="1">
    <source>
        <dbReference type="ARBA" id="ARBA00013260"/>
    </source>
</evidence>
<dbReference type="AlphaFoldDB" id="A0A1B9GLH3"/>
<organism evidence="5 6">
    <name type="scientific">Kwoniella heveanensis BCC8398</name>
    <dbReference type="NCBI Taxonomy" id="1296120"/>
    <lineage>
        <taxon>Eukaryota</taxon>
        <taxon>Fungi</taxon>
        <taxon>Dikarya</taxon>
        <taxon>Basidiomycota</taxon>
        <taxon>Agaricomycotina</taxon>
        <taxon>Tremellomycetes</taxon>
        <taxon>Tremellales</taxon>
        <taxon>Cryptococcaceae</taxon>
        <taxon>Kwoniella</taxon>
    </lineage>
</organism>
<dbReference type="PANTHER" id="PTHR46194:SF1">
    <property type="entry name" value="PEPTIDYL-TRNA HYDROLASE PTRHD1-RELATED"/>
    <property type="match status" value="1"/>
</dbReference>
<dbReference type="InterPro" id="IPR023476">
    <property type="entry name" value="Pep_tRNA_hydro_II_dom_sf"/>
</dbReference>
<dbReference type="CDD" id="cd02429">
    <property type="entry name" value="PTH2_like"/>
    <property type="match status" value="1"/>
</dbReference>
<feature type="compositionally biased region" description="Low complexity" evidence="4">
    <location>
        <begin position="74"/>
        <end position="91"/>
    </location>
</feature>
<dbReference type="InterPro" id="IPR042237">
    <property type="entry name" value="PTRHD1"/>
</dbReference>
<dbReference type="PANTHER" id="PTHR46194">
    <property type="entry name" value="PEPTIDYL-TRNA HYDROLASE PTRHD1-RELATED"/>
    <property type="match status" value="1"/>
</dbReference>
<evidence type="ECO:0000313" key="5">
    <source>
        <dbReference type="EMBL" id="OCF31934.1"/>
    </source>
</evidence>
<protein>
    <recommendedName>
        <fullName evidence="1">peptidyl-tRNA hydrolase</fullName>
        <ecNumber evidence="1">3.1.1.29</ecNumber>
    </recommendedName>
</protein>
<evidence type="ECO:0000256" key="2">
    <source>
        <dbReference type="ARBA" id="ARBA00022801"/>
    </source>
</evidence>
<dbReference type="SUPFAM" id="SSF102462">
    <property type="entry name" value="Peptidyl-tRNA hydrolase II"/>
    <property type="match status" value="1"/>
</dbReference>
<dbReference type="InterPro" id="IPR002833">
    <property type="entry name" value="PTH2"/>
</dbReference>
<keyword evidence="6" id="KW-1185">Reference proteome</keyword>
<dbReference type="Gene3D" id="3.40.1490.10">
    <property type="entry name" value="Bit1"/>
    <property type="match status" value="1"/>
</dbReference>
<name>A0A1B9GLH3_9TREE</name>
<dbReference type="STRING" id="1296120.A0A1B9GLH3"/>
<reference evidence="5 6" key="1">
    <citation type="submission" date="2013-07" db="EMBL/GenBank/DDBJ databases">
        <title>The Genome Sequence of Cryptococcus heveanensis BCC8398.</title>
        <authorList>
            <consortium name="The Broad Institute Genome Sequencing Platform"/>
            <person name="Cuomo C."/>
            <person name="Litvintseva A."/>
            <person name="Chen Y."/>
            <person name="Heitman J."/>
            <person name="Sun S."/>
            <person name="Springer D."/>
            <person name="Dromer F."/>
            <person name="Young S.K."/>
            <person name="Zeng Q."/>
            <person name="Gargeya S."/>
            <person name="Fitzgerald M."/>
            <person name="Abouelleil A."/>
            <person name="Alvarado L."/>
            <person name="Berlin A.M."/>
            <person name="Chapman S.B."/>
            <person name="Dewar J."/>
            <person name="Goldberg J."/>
            <person name="Griggs A."/>
            <person name="Gujja S."/>
            <person name="Hansen M."/>
            <person name="Howarth C."/>
            <person name="Imamovic A."/>
            <person name="Larimer J."/>
            <person name="McCowan C."/>
            <person name="Murphy C."/>
            <person name="Pearson M."/>
            <person name="Priest M."/>
            <person name="Roberts A."/>
            <person name="Saif S."/>
            <person name="Shea T."/>
            <person name="Sykes S."/>
            <person name="Wortman J."/>
            <person name="Nusbaum C."/>
            <person name="Birren B."/>
        </authorList>
    </citation>
    <scope>NUCLEOTIDE SEQUENCE [LARGE SCALE GENOMIC DNA]</scope>
    <source>
        <strain evidence="5 6">BCC8398</strain>
    </source>
</reference>